<dbReference type="GO" id="GO:0005814">
    <property type="term" value="C:centriole"/>
    <property type="evidence" value="ECO:0007669"/>
    <property type="project" value="TreeGrafter"/>
</dbReference>
<dbReference type="Proteomes" id="UP001152888">
    <property type="component" value="Unassembled WGS sequence"/>
</dbReference>
<dbReference type="SMART" id="SM00239">
    <property type="entry name" value="C2"/>
    <property type="match status" value="1"/>
</dbReference>
<dbReference type="InterPro" id="IPR000008">
    <property type="entry name" value="C2_dom"/>
</dbReference>
<dbReference type="CDD" id="cd00030">
    <property type="entry name" value="C2"/>
    <property type="match status" value="1"/>
</dbReference>
<dbReference type="EMBL" id="CAKOFQ010006688">
    <property type="protein sequence ID" value="CAH1960454.1"/>
    <property type="molecule type" value="Genomic_DNA"/>
</dbReference>
<dbReference type="AlphaFoldDB" id="A0A9P0JU10"/>
<feature type="domain" description="C2" evidence="2">
    <location>
        <begin position="783"/>
        <end position="927"/>
    </location>
</feature>
<reference evidence="3" key="1">
    <citation type="submission" date="2022-03" db="EMBL/GenBank/DDBJ databases">
        <authorList>
            <person name="Sayadi A."/>
        </authorList>
    </citation>
    <scope>NUCLEOTIDE SEQUENCE</scope>
</reference>
<sequence>MVDNKLVDKILEQGQKLRASMIESILKHDPFNTDILIYNKHFNTPLSSRTDMSKNIKFKDHHSSCSAADEKLLEAFIKGECMTKEEEQLALDTLRSLSAPELCHTTARSLRSQIEPCHCTTCQIYNSYLKSDNKHRHKNNLNDETPIITSHRPENHNLHLLEYVNSLKLLINNLKLTDRGIQKVLTDCKDKMPLLNTNFFVEYQIPEQIVSINSQNKSFSQNHMRLCSKLCGNSVCFKHISVHDIKSLAVVDLQQINVEFTICYRCPKQKSSFILGYTKFNFGTFIESKDLTYHKNLSVILNDKTPIIVGTLKLSCHLGCDRLYFGQDLVDAIKLSQLEEDTSCKSGSSSSSLTTKVVRVPPLELTKPVLKEEVPKTEKKSVRLEKSVAPTKDVGVEVPEKQYLNKDTQTSRSPVREVDYRIKDDYAKLIRNNFAPPISIDDSQVLLGFIYISEAQFSTRPVNTYLICQLFSEKELSAESPVIFNSSFPVYNFSQLVPILLNNDLLYSFRENYMLIEFWKLEESRRSLIGLARVSLHQFYLAFRNYVITQHLLKKELPVIGSDGFVTIYSPNSDKVIGQVEILAAIGLEEQINTLKLKRGFSSVKPKLLSFAADIRQKSDLLSSKSGTPRLVESTENLKQKEPLCLNQKYHGKGFDSNKVYQSSRNKDNSNILDFSGRQHKSPEEFKLGKVANKKSSTDVGTQSEMDEKKDNGPSSQDMLGSFLNHLIDQRQRNVCVENSTNTEPLHIDVGTSGSIDNARQRTNVELRKTSDLLDMLQNALATDKKENKEKEIDTSQAKVKAKVSILSANHLPSRKKAKPRKSKNRSSRNEDVSPSCYVTFESLVNSELYTTPVVSKGTSPVWNYTREVFLSSDFLTNGQKRLIFKVWRKSTNAVTSPNMQTDVVLGFAAVDLTVLLAGFPNIQGWFNIMDFSGKCNGQINIHIMPLEDLSKYCSNANAAKETKINDNVQTVQPPDQQEPSELLSRALKRKFVELDEITQRLRLRLSKVTNESDSSNDEMAEEFENDINALCIEDDFDTINFEDEAQKIQNTIQAEKKVENSGDTSDNVCIPALKGLSER</sequence>
<dbReference type="PROSITE" id="PS50004">
    <property type="entry name" value="C2"/>
    <property type="match status" value="1"/>
</dbReference>
<feature type="compositionally biased region" description="Polar residues" evidence="1">
    <location>
        <begin position="694"/>
        <end position="704"/>
    </location>
</feature>
<comment type="caution">
    <text evidence="3">The sequence shown here is derived from an EMBL/GenBank/DDBJ whole genome shotgun (WGS) entry which is preliminary data.</text>
</comment>
<feature type="compositionally biased region" description="Polar residues" evidence="1">
    <location>
        <begin position="659"/>
        <end position="673"/>
    </location>
</feature>
<organism evidence="3 4">
    <name type="scientific">Acanthoscelides obtectus</name>
    <name type="common">Bean weevil</name>
    <name type="synonym">Bruchus obtectus</name>
    <dbReference type="NCBI Taxonomy" id="200917"/>
    <lineage>
        <taxon>Eukaryota</taxon>
        <taxon>Metazoa</taxon>
        <taxon>Ecdysozoa</taxon>
        <taxon>Arthropoda</taxon>
        <taxon>Hexapoda</taxon>
        <taxon>Insecta</taxon>
        <taxon>Pterygota</taxon>
        <taxon>Neoptera</taxon>
        <taxon>Endopterygota</taxon>
        <taxon>Coleoptera</taxon>
        <taxon>Polyphaga</taxon>
        <taxon>Cucujiformia</taxon>
        <taxon>Chrysomeloidea</taxon>
        <taxon>Chrysomelidae</taxon>
        <taxon>Bruchinae</taxon>
        <taxon>Bruchini</taxon>
        <taxon>Acanthoscelides</taxon>
    </lineage>
</organism>
<dbReference type="PANTHER" id="PTHR21254:SF1">
    <property type="entry name" value="C2 DOMAIN-CONTAINING PROTEIN 3"/>
    <property type="match status" value="1"/>
</dbReference>
<protein>
    <recommendedName>
        <fullName evidence="2">C2 domain-containing protein</fullName>
    </recommendedName>
</protein>
<feature type="region of interest" description="Disordered" evidence="1">
    <location>
        <begin position="1056"/>
        <end position="1080"/>
    </location>
</feature>
<dbReference type="Pfam" id="PF00168">
    <property type="entry name" value="C2"/>
    <property type="match status" value="1"/>
</dbReference>
<dbReference type="GO" id="GO:0071539">
    <property type="term" value="P:protein localization to centrosome"/>
    <property type="evidence" value="ECO:0007669"/>
    <property type="project" value="TreeGrafter"/>
</dbReference>
<dbReference type="InterPro" id="IPR035892">
    <property type="entry name" value="C2_domain_sf"/>
</dbReference>
<feature type="region of interest" description="Disordered" evidence="1">
    <location>
        <begin position="804"/>
        <end position="833"/>
    </location>
</feature>
<gene>
    <name evidence="3" type="ORF">ACAOBT_LOCUS3645</name>
</gene>
<dbReference type="Gene3D" id="2.60.40.150">
    <property type="entry name" value="C2 domain"/>
    <property type="match status" value="2"/>
</dbReference>
<dbReference type="GO" id="GO:0034451">
    <property type="term" value="C:centriolar satellite"/>
    <property type="evidence" value="ECO:0007669"/>
    <property type="project" value="TreeGrafter"/>
</dbReference>
<dbReference type="GO" id="GO:0060271">
    <property type="term" value="P:cilium assembly"/>
    <property type="evidence" value="ECO:0007669"/>
    <property type="project" value="TreeGrafter"/>
</dbReference>
<dbReference type="SUPFAM" id="SSF49562">
    <property type="entry name" value="C2 domain (Calcium/lipid-binding domain, CaLB)"/>
    <property type="match status" value="2"/>
</dbReference>
<feature type="compositionally biased region" description="Basic residues" evidence="1">
    <location>
        <begin position="813"/>
        <end position="827"/>
    </location>
</feature>
<feature type="region of interest" description="Disordered" evidence="1">
    <location>
        <begin position="656"/>
        <end position="716"/>
    </location>
</feature>
<dbReference type="PANTHER" id="PTHR21254">
    <property type="entry name" value="C2 DOMAIN-CONTAINING PROTEIN 3"/>
    <property type="match status" value="1"/>
</dbReference>
<keyword evidence="4" id="KW-1185">Reference proteome</keyword>
<proteinExistence type="predicted"/>
<evidence type="ECO:0000313" key="3">
    <source>
        <dbReference type="EMBL" id="CAH1960454.1"/>
    </source>
</evidence>
<accession>A0A9P0JU10</accession>
<name>A0A9P0JU10_ACAOB</name>
<dbReference type="GO" id="GO:0061511">
    <property type="term" value="P:centriole elongation"/>
    <property type="evidence" value="ECO:0007669"/>
    <property type="project" value="TreeGrafter"/>
</dbReference>
<evidence type="ECO:0000313" key="4">
    <source>
        <dbReference type="Proteomes" id="UP001152888"/>
    </source>
</evidence>
<dbReference type="OrthoDB" id="79771at2759"/>
<evidence type="ECO:0000259" key="2">
    <source>
        <dbReference type="PROSITE" id="PS50004"/>
    </source>
</evidence>
<evidence type="ECO:0000256" key="1">
    <source>
        <dbReference type="SAM" id="MobiDB-lite"/>
    </source>
</evidence>